<dbReference type="SUPFAM" id="SSF57850">
    <property type="entry name" value="RING/U-box"/>
    <property type="match status" value="2"/>
</dbReference>
<accession>A0A7S4HFA3</accession>
<keyword evidence="2" id="KW-0479">Metal-binding</keyword>
<dbReference type="InterPro" id="IPR001841">
    <property type="entry name" value="Znf_RING"/>
</dbReference>
<keyword evidence="6" id="KW-0862">Zinc</keyword>
<evidence type="ECO:0000256" key="2">
    <source>
        <dbReference type="ARBA" id="ARBA00022723"/>
    </source>
</evidence>
<keyword evidence="8" id="KW-1133">Transmembrane helix</keyword>
<sequence length="343" mass="36337">MASELTTCEACEPDDDSPTTLAPADDLPTTLALVVLHAEEGPPSQDVQQAQPDCTICIGTSGATRVTMLGCGHVFCAPCISSHFSVQSTGGTSLSCPNCKRQITSGERPTVFPEGVQARARHRDGVGGQPPGQHPIDARMLQLSTSSDVRTFQREWLGVSGTAGTPATRDVVAPPTTDRERREFQSYARRVHLKRCPRCGAHVLKAGGCDHMSCRCGRRFNWSTAEPVVPCRMVHHDGWTLSTCRGCSPIARAKYRVARTGQVVLVEAPAAAVALAASAAGVALVSALAVTPAVVCGPLAVLYEPIRRLRGSRNHKNHFAKGAASGLIVPILVGMALFAEDDD</sequence>
<gene>
    <name evidence="11" type="ORF">CPOL0286_LOCUS2661</name>
</gene>
<dbReference type="PROSITE" id="PS51873">
    <property type="entry name" value="TRIAD"/>
    <property type="match status" value="1"/>
</dbReference>
<dbReference type="PANTHER" id="PTHR11685">
    <property type="entry name" value="RBR FAMILY RING FINGER AND IBR DOMAIN-CONTAINING"/>
    <property type="match status" value="1"/>
</dbReference>
<reference evidence="11" key="1">
    <citation type="submission" date="2021-01" db="EMBL/GenBank/DDBJ databases">
        <authorList>
            <person name="Corre E."/>
            <person name="Pelletier E."/>
            <person name="Niang G."/>
            <person name="Scheremetjew M."/>
            <person name="Finn R."/>
            <person name="Kale V."/>
            <person name="Holt S."/>
            <person name="Cochrane G."/>
            <person name="Meng A."/>
            <person name="Brown T."/>
            <person name="Cohen L."/>
        </authorList>
    </citation>
    <scope>NUCLEOTIDE SEQUENCE</scope>
    <source>
        <strain evidence="11">UIO037</strain>
    </source>
</reference>
<feature type="transmembrane region" description="Helical" evidence="8">
    <location>
        <begin position="322"/>
        <end position="339"/>
    </location>
</feature>
<feature type="transmembrane region" description="Helical" evidence="8">
    <location>
        <begin position="272"/>
        <end position="301"/>
    </location>
</feature>
<dbReference type="PROSITE" id="PS50089">
    <property type="entry name" value="ZF_RING_2"/>
    <property type="match status" value="1"/>
</dbReference>
<dbReference type="InterPro" id="IPR044066">
    <property type="entry name" value="TRIAD_supradom"/>
</dbReference>
<dbReference type="InterPro" id="IPR031127">
    <property type="entry name" value="E3_UB_ligase_RBR"/>
</dbReference>
<evidence type="ECO:0000256" key="8">
    <source>
        <dbReference type="SAM" id="Phobius"/>
    </source>
</evidence>
<dbReference type="Pfam" id="PF13639">
    <property type="entry name" value="zf-RING_2"/>
    <property type="match status" value="1"/>
</dbReference>
<evidence type="ECO:0000256" key="4">
    <source>
        <dbReference type="ARBA" id="ARBA00022771"/>
    </source>
</evidence>
<name>A0A7S4HFA3_9EUKA</name>
<dbReference type="EMBL" id="HBKO01005478">
    <property type="protein sequence ID" value="CAE2197307.1"/>
    <property type="molecule type" value="Transcribed_RNA"/>
</dbReference>
<evidence type="ECO:0000259" key="10">
    <source>
        <dbReference type="PROSITE" id="PS51873"/>
    </source>
</evidence>
<dbReference type="SMART" id="SM00184">
    <property type="entry name" value="RING"/>
    <property type="match status" value="1"/>
</dbReference>
<dbReference type="GO" id="GO:0004842">
    <property type="term" value="F:ubiquitin-protein transferase activity"/>
    <property type="evidence" value="ECO:0007669"/>
    <property type="project" value="InterPro"/>
</dbReference>
<dbReference type="AlphaFoldDB" id="A0A7S4HFA3"/>
<evidence type="ECO:0000256" key="6">
    <source>
        <dbReference type="ARBA" id="ARBA00022833"/>
    </source>
</evidence>
<keyword evidence="3" id="KW-0677">Repeat</keyword>
<keyword evidence="8" id="KW-0812">Transmembrane</keyword>
<proteinExistence type="predicted"/>
<protein>
    <recommendedName>
        <fullName evidence="12">RING-type domain-containing protein</fullName>
    </recommendedName>
</protein>
<evidence type="ECO:0008006" key="12">
    <source>
        <dbReference type="Google" id="ProtNLM"/>
    </source>
</evidence>
<dbReference type="Gene3D" id="3.30.40.10">
    <property type="entry name" value="Zinc/RING finger domain, C3HC4 (zinc finger)"/>
    <property type="match status" value="1"/>
</dbReference>
<dbReference type="GO" id="GO:0016567">
    <property type="term" value="P:protein ubiquitination"/>
    <property type="evidence" value="ECO:0007669"/>
    <property type="project" value="InterPro"/>
</dbReference>
<evidence type="ECO:0000256" key="5">
    <source>
        <dbReference type="ARBA" id="ARBA00022786"/>
    </source>
</evidence>
<evidence type="ECO:0000256" key="7">
    <source>
        <dbReference type="PROSITE-ProRule" id="PRU00175"/>
    </source>
</evidence>
<keyword evidence="8" id="KW-0472">Membrane</keyword>
<dbReference type="Gene3D" id="1.20.120.1750">
    <property type="match status" value="1"/>
</dbReference>
<organism evidence="11">
    <name type="scientific">Prymnesium polylepis</name>
    <dbReference type="NCBI Taxonomy" id="72548"/>
    <lineage>
        <taxon>Eukaryota</taxon>
        <taxon>Haptista</taxon>
        <taxon>Haptophyta</taxon>
        <taxon>Prymnesiophyceae</taxon>
        <taxon>Prymnesiales</taxon>
        <taxon>Prymnesiaceae</taxon>
        <taxon>Prymnesium</taxon>
    </lineage>
</organism>
<feature type="domain" description="RING-type" evidence="10">
    <location>
        <begin position="50"/>
        <end position="248"/>
    </location>
</feature>
<evidence type="ECO:0000256" key="1">
    <source>
        <dbReference type="ARBA" id="ARBA00022679"/>
    </source>
</evidence>
<evidence type="ECO:0000259" key="9">
    <source>
        <dbReference type="PROSITE" id="PS50089"/>
    </source>
</evidence>
<feature type="domain" description="RING-type" evidence="9">
    <location>
        <begin position="54"/>
        <end position="100"/>
    </location>
</feature>
<evidence type="ECO:0000313" key="11">
    <source>
        <dbReference type="EMBL" id="CAE2197307.1"/>
    </source>
</evidence>
<dbReference type="GO" id="GO:0008270">
    <property type="term" value="F:zinc ion binding"/>
    <property type="evidence" value="ECO:0007669"/>
    <property type="project" value="UniProtKB-KW"/>
</dbReference>
<dbReference type="InterPro" id="IPR013083">
    <property type="entry name" value="Znf_RING/FYVE/PHD"/>
</dbReference>
<keyword evidence="4 7" id="KW-0863">Zinc-finger</keyword>
<keyword evidence="1" id="KW-0808">Transferase</keyword>
<evidence type="ECO:0000256" key="3">
    <source>
        <dbReference type="ARBA" id="ARBA00022737"/>
    </source>
</evidence>
<keyword evidence="5" id="KW-0833">Ubl conjugation pathway</keyword>
<dbReference type="InterPro" id="IPR017907">
    <property type="entry name" value="Znf_RING_CS"/>
</dbReference>
<dbReference type="PROSITE" id="PS00518">
    <property type="entry name" value="ZF_RING_1"/>
    <property type="match status" value="1"/>
</dbReference>